<keyword evidence="3" id="KW-1185">Reference proteome</keyword>
<gene>
    <name evidence="2" type="ORF">NJ959_05275</name>
</gene>
<evidence type="ECO:0000313" key="2">
    <source>
        <dbReference type="EMBL" id="MCP2727888.1"/>
    </source>
</evidence>
<comment type="caution">
    <text evidence="2">The sequence shown here is derived from an EMBL/GenBank/DDBJ whole genome shotgun (WGS) entry which is preliminary data.</text>
</comment>
<feature type="region of interest" description="Disordered" evidence="1">
    <location>
        <begin position="1"/>
        <end position="27"/>
    </location>
</feature>
<dbReference type="EMBL" id="JAMZMM010000031">
    <property type="protein sequence ID" value="MCP2727888.1"/>
    <property type="molecule type" value="Genomic_DNA"/>
</dbReference>
<sequence>MLRPDSSRIDPPQREEANLPDEASTIGGGELDIQRELNRLEEMLFDSFHIPFTKRTIVDEDIFLAQLDLVRENLPDAFEKAEKIIREREEILVQAEDYAQQIMDGAERRAAQILDEMGIVQRAEMEAARIRQEVQQACEAIHEETLAEIDMLRRQAQQELAKMREQALAEYDDIQNDADDYAEAVLVNLEQQLNDMLRVVRNGRQQLQKEPSPEYPAKETDSGNSGTKK</sequence>
<dbReference type="AlphaFoldDB" id="A0AAE3KMR1"/>
<evidence type="ECO:0000313" key="3">
    <source>
        <dbReference type="Proteomes" id="UP001204953"/>
    </source>
</evidence>
<feature type="compositionally biased region" description="Basic and acidic residues" evidence="1">
    <location>
        <begin position="1"/>
        <end position="17"/>
    </location>
</feature>
<proteinExistence type="predicted"/>
<protein>
    <recommendedName>
        <fullName evidence="4">DivIVA domain-containing protein</fullName>
    </recommendedName>
</protein>
<accession>A0AAE3KMR1</accession>
<dbReference type="Proteomes" id="UP001204953">
    <property type="component" value="Unassembled WGS sequence"/>
</dbReference>
<name>A0AAE3KMR1_9CYAN</name>
<evidence type="ECO:0000256" key="1">
    <source>
        <dbReference type="SAM" id="MobiDB-lite"/>
    </source>
</evidence>
<evidence type="ECO:0008006" key="4">
    <source>
        <dbReference type="Google" id="ProtNLM"/>
    </source>
</evidence>
<reference evidence="2" key="1">
    <citation type="submission" date="2022-06" db="EMBL/GenBank/DDBJ databases">
        <title>New cyanobacteria of genus Symplocastrum in benthos of Lake Baikal.</title>
        <authorList>
            <person name="Sorokovikova E."/>
            <person name="Tikhonova I."/>
            <person name="Krasnopeev A."/>
            <person name="Evseev P."/>
            <person name="Gladkikh A."/>
            <person name="Belykh O."/>
        </authorList>
    </citation>
    <scope>NUCLEOTIDE SEQUENCE</scope>
    <source>
        <strain evidence="2">BBK-W-15</strain>
    </source>
</reference>
<organism evidence="2 3">
    <name type="scientific">Limnofasciculus baicalensis BBK-W-15</name>
    <dbReference type="NCBI Taxonomy" id="2699891"/>
    <lineage>
        <taxon>Bacteria</taxon>
        <taxon>Bacillati</taxon>
        <taxon>Cyanobacteriota</taxon>
        <taxon>Cyanophyceae</taxon>
        <taxon>Coleofasciculales</taxon>
        <taxon>Coleofasciculaceae</taxon>
        <taxon>Limnofasciculus</taxon>
        <taxon>Limnofasciculus baicalensis</taxon>
    </lineage>
</organism>
<feature type="region of interest" description="Disordered" evidence="1">
    <location>
        <begin position="202"/>
        <end position="229"/>
    </location>
</feature>
<dbReference type="RefSeq" id="WP_254010695.1">
    <property type="nucleotide sequence ID" value="NZ_JAMZMM010000031.1"/>
</dbReference>